<sequence length="280" mass="30220">MTIMLACQEQLLPGETLQQRFAAALDAGFDAIELRGRGDLALAARLPELRRARADGVVMPTVCVEMDHFIGDFDPDRAADAVRNLRSQLSVVAELGGAGVATPAAWGMFSRRLPPFEPPRSPAGDRAALVDALGRLGEHAAREGVSVFLEPLNRYEDHMVNRLDQAVDLCVAVGLPSVRVLADFYHMNIEEDEPCRALRAAGPWLGHVQASDSNRYQPGAGHLDWPALLGTLGDVGYDGYVALECRLRGDQRAALRQAARVLRRALPATTGEPVGREAAA</sequence>
<evidence type="ECO:0000256" key="1">
    <source>
        <dbReference type="ARBA" id="ARBA00023235"/>
    </source>
</evidence>
<evidence type="ECO:0000313" key="4">
    <source>
        <dbReference type="Proteomes" id="UP001589894"/>
    </source>
</evidence>
<dbReference type="RefSeq" id="WP_377336235.1">
    <property type="nucleotide sequence ID" value="NZ_JBHLUE010000004.1"/>
</dbReference>
<dbReference type="Gene3D" id="3.20.20.150">
    <property type="entry name" value="Divalent-metal-dependent TIM barrel enzymes"/>
    <property type="match status" value="1"/>
</dbReference>
<dbReference type="InterPro" id="IPR050417">
    <property type="entry name" value="Sugar_Epim/Isomerase"/>
</dbReference>
<dbReference type="GO" id="GO:0016853">
    <property type="term" value="F:isomerase activity"/>
    <property type="evidence" value="ECO:0007669"/>
    <property type="project" value="UniProtKB-KW"/>
</dbReference>
<accession>A0ABV6NU09</accession>
<dbReference type="InterPro" id="IPR013022">
    <property type="entry name" value="Xyl_isomerase-like_TIM-brl"/>
</dbReference>
<dbReference type="Pfam" id="PF01261">
    <property type="entry name" value="AP_endonuc_2"/>
    <property type="match status" value="1"/>
</dbReference>
<evidence type="ECO:0000313" key="3">
    <source>
        <dbReference type="EMBL" id="MFC0563553.1"/>
    </source>
</evidence>
<dbReference type="EMBL" id="JBHLUE010000004">
    <property type="protein sequence ID" value="MFC0563553.1"/>
    <property type="molecule type" value="Genomic_DNA"/>
</dbReference>
<keyword evidence="1 3" id="KW-0413">Isomerase</keyword>
<gene>
    <name evidence="3" type="ORF">ACFFHU_05145</name>
</gene>
<dbReference type="PANTHER" id="PTHR43489">
    <property type="entry name" value="ISOMERASE"/>
    <property type="match status" value="1"/>
</dbReference>
<evidence type="ECO:0000259" key="2">
    <source>
        <dbReference type="Pfam" id="PF01261"/>
    </source>
</evidence>
<keyword evidence="4" id="KW-1185">Reference proteome</keyword>
<dbReference type="PANTHER" id="PTHR43489:SF7">
    <property type="entry name" value="3-DEHYDRO-D-GULOSIDE 4-EPIMERASE-RELATED"/>
    <property type="match status" value="1"/>
</dbReference>
<reference evidence="3 4" key="1">
    <citation type="submission" date="2024-09" db="EMBL/GenBank/DDBJ databases">
        <authorList>
            <person name="Sun Q."/>
            <person name="Mori K."/>
        </authorList>
    </citation>
    <scope>NUCLEOTIDE SEQUENCE [LARGE SCALE GENOMIC DNA]</scope>
    <source>
        <strain evidence="3 4">TBRC 2205</strain>
    </source>
</reference>
<protein>
    <submittedName>
        <fullName evidence="3">Sugar phosphate isomerase/epimerase family protein</fullName>
    </submittedName>
</protein>
<comment type="caution">
    <text evidence="3">The sequence shown here is derived from an EMBL/GenBank/DDBJ whole genome shotgun (WGS) entry which is preliminary data.</text>
</comment>
<proteinExistence type="predicted"/>
<dbReference type="Proteomes" id="UP001589894">
    <property type="component" value="Unassembled WGS sequence"/>
</dbReference>
<feature type="domain" description="Xylose isomerase-like TIM barrel" evidence="2">
    <location>
        <begin position="21"/>
        <end position="264"/>
    </location>
</feature>
<dbReference type="InterPro" id="IPR036237">
    <property type="entry name" value="Xyl_isomerase-like_sf"/>
</dbReference>
<name>A0ABV6NU09_9ACTN</name>
<dbReference type="SUPFAM" id="SSF51658">
    <property type="entry name" value="Xylose isomerase-like"/>
    <property type="match status" value="1"/>
</dbReference>
<organism evidence="3 4">
    <name type="scientific">Plantactinospora siamensis</name>
    <dbReference type="NCBI Taxonomy" id="555372"/>
    <lineage>
        <taxon>Bacteria</taxon>
        <taxon>Bacillati</taxon>
        <taxon>Actinomycetota</taxon>
        <taxon>Actinomycetes</taxon>
        <taxon>Micromonosporales</taxon>
        <taxon>Micromonosporaceae</taxon>
        <taxon>Plantactinospora</taxon>
    </lineage>
</organism>